<feature type="active site" description="Proton acceptor" evidence="12">
    <location>
        <position position="243"/>
    </location>
</feature>
<feature type="binding site" evidence="12">
    <location>
        <begin position="11"/>
        <end position="13"/>
    </location>
    <ligand>
        <name>substrate</name>
    </ligand>
</feature>
<evidence type="ECO:0000256" key="5">
    <source>
        <dbReference type="ARBA" id="ARBA00022723"/>
    </source>
</evidence>
<comment type="subunit">
    <text evidence="12">Homodimer.</text>
</comment>
<evidence type="ECO:0000259" key="13">
    <source>
        <dbReference type="Pfam" id="PF00294"/>
    </source>
</evidence>
<dbReference type="OrthoDB" id="9775849at2"/>
<comment type="catalytic activity">
    <reaction evidence="12">
        <text>D-ribose + ATP = D-ribose 5-phosphate + ADP + H(+)</text>
        <dbReference type="Rhea" id="RHEA:13697"/>
        <dbReference type="ChEBI" id="CHEBI:15378"/>
        <dbReference type="ChEBI" id="CHEBI:30616"/>
        <dbReference type="ChEBI" id="CHEBI:47013"/>
        <dbReference type="ChEBI" id="CHEBI:78346"/>
        <dbReference type="ChEBI" id="CHEBI:456216"/>
        <dbReference type="EC" id="2.7.1.15"/>
    </reaction>
</comment>
<comment type="function">
    <text evidence="12">Catalyzes the phosphorylation of ribose at O-5 in a reaction requiring ATP and magnesium. The resulting D-ribose-5-phosphate can then be used either for sythesis of nucleotides, histidine, and tryptophan, or as a component of the pentose phosphate pathway.</text>
</comment>
<keyword evidence="4 12" id="KW-0808">Transferase</keyword>
<evidence type="ECO:0000256" key="3">
    <source>
        <dbReference type="ARBA" id="ARBA00016943"/>
    </source>
</evidence>
<comment type="cofactor">
    <cofactor evidence="12">
        <name>Mg(2+)</name>
        <dbReference type="ChEBI" id="CHEBI:18420"/>
    </cofactor>
    <text evidence="12">Requires a divalent cation, most likely magnesium in vivo, as an electrophilic catalyst to aid phosphoryl group transfer. It is the chelate of the metal and the nucleotide that is the actual substrate.</text>
</comment>
<dbReference type="PROSITE" id="PS00583">
    <property type="entry name" value="PFKB_KINASES_1"/>
    <property type="match status" value="1"/>
</dbReference>
<dbReference type="HAMAP" id="MF_01987">
    <property type="entry name" value="Ribokinase"/>
    <property type="match status" value="1"/>
</dbReference>
<dbReference type="Proteomes" id="UP000094764">
    <property type="component" value="Unassembled WGS sequence"/>
</dbReference>
<feature type="binding site" evidence="12">
    <location>
        <begin position="210"/>
        <end position="215"/>
    </location>
    <ligand>
        <name>ATP</name>
        <dbReference type="ChEBI" id="CHEBI:30616"/>
    </ligand>
</feature>
<feature type="domain" description="Carbohydrate kinase PfkB" evidence="13">
    <location>
        <begin position="1"/>
        <end position="284"/>
    </location>
</feature>
<dbReference type="PRINTS" id="PR00990">
    <property type="entry name" value="RIBOKINASE"/>
</dbReference>
<comment type="similarity">
    <text evidence="1">Belongs to the carbohydrate kinase pfkB family.</text>
</comment>
<reference evidence="15" key="1">
    <citation type="submission" date="2016-09" db="EMBL/GenBank/DDBJ databases">
        <authorList>
            <person name="Gulvik C.A."/>
        </authorList>
    </citation>
    <scope>NUCLEOTIDE SEQUENCE [LARGE SCALE GENOMIC DNA]</scope>
    <source>
        <strain evidence="15">LMG 26306</strain>
    </source>
</reference>
<keyword evidence="9 12" id="KW-0460">Magnesium</keyword>
<dbReference type="GO" id="GO:0005829">
    <property type="term" value="C:cytosol"/>
    <property type="evidence" value="ECO:0007669"/>
    <property type="project" value="TreeGrafter"/>
</dbReference>
<feature type="binding site" evidence="12">
    <location>
        <position position="243"/>
    </location>
    <ligand>
        <name>substrate</name>
    </ligand>
</feature>
<evidence type="ECO:0000256" key="6">
    <source>
        <dbReference type="ARBA" id="ARBA00022741"/>
    </source>
</evidence>
<feature type="binding site" evidence="12">
    <location>
        <begin position="242"/>
        <end position="243"/>
    </location>
    <ligand>
        <name>ATP</name>
        <dbReference type="ChEBI" id="CHEBI:30616"/>
    </ligand>
</feature>
<dbReference type="EMBL" id="MIKB01000015">
    <property type="protein sequence ID" value="OEG15647.1"/>
    <property type="molecule type" value="Genomic_DNA"/>
</dbReference>
<feature type="binding site" evidence="12">
    <location>
        <position position="239"/>
    </location>
    <ligand>
        <name>K(+)</name>
        <dbReference type="ChEBI" id="CHEBI:29103"/>
    </ligand>
</feature>
<evidence type="ECO:0000256" key="9">
    <source>
        <dbReference type="ARBA" id="ARBA00022842"/>
    </source>
</evidence>
<feature type="binding site" evidence="12">
    <location>
        <position position="237"/>
    </location>
    <ligand>
        <name>K(+)</name>
        <dbReference type="ChEBI" id="CHEBI:29103"/>
    </ligand>
</feature>
<dbReference type="NCBIfam" id="TIGR02152">
    <property type="entry name" value="D_ribokin_bact"/>
    <property type="match status" value="1"/>
</dbReference>
<dbReference type="SUPFAM" id="SSF53613">
    <property type="entry name" value="Ribokinase-like"/>
    <property type="match status" value="1"/>
</dbReference>
<feature type="binding site" evidence="12">
    <location>
        <position position="278"/>
    </location>
    <ligand>
        <name>K(+)</name>
        <dbReference type="ChEBI" id="CHEBI:29103"/>
    </ligand>
</feature>
<dbReference type="CDD" id="cd01174">
    <property type="entry name" value="ribokinase"/>
    <property type="match status" value="1"/>
</dbReference>
<evidence type="ECO:0000256" key="8">
    <source>
        <dbReference type="ARBA" id="ARBA00022840"/>
    </source>
</evidence>
<feature type="binding site" evidence="12">
    <location>
        <position position="139"/>
    </location>
    <ligand>
        <name>substrate</name>
    </ligand>
</feature>
<comment type="caution">
    <text evidence="14">The sequence shown here is derived from an EMBL/GenBank/DDBJ whole genome shotgun (WGS) entry which is preliminary data.</text>
</comment>
<dbReference type="GO" id="GO:0019303">
    <property type="term" value="P:D-ribose catabolic process"/>
    <property type="evidence" value="ECO:0007669"/>
    <property type="project" value="UniProtKB-UniRule"/>
</dbReference>
<gene>
    <name evidence="12" type="primary">rbsK</name>
    <name evidence="14" type="ORF">BCR23_09280</name>
</gene>
<dbReference type="UniPathway" id="UPA00916">
    <property type="reaction ID" value="UER00889"/>
</dbReference>
<dbReference type="Pfam" id="PF00294">
    <property type="entry name" value="PfkB"/>
    <property type="match status" value="1"/>
</dbReference>
<feature type="binding site" evidence="12">
    <location>
        <position position="273"/>
    </location>
    <ligand>
        <name>K(+)</name>
        <dbReference type="ChEBI" id="CHEBI:29103"/>
    </ligand>
</feature>
<evidence type="ECO:0000256" key="4">
    <source>
        <dbReference type="ARBA" id="ARBA00022679"/>
    </source>
</evidence>
<evidence type="ECO:0000256" key="11">
    <source>
        <dbReference type="ARBA" id="ARBA00023277"/>
    </source>
</evidence>
<name>A0A1E5GSG9_9ENTE</name>
<sequence>MKKAAVIGSISTDFVVTTEVIPNQGETVVGESFQTFFGGKGANQAIALSRSGIDVFMLGAVGEDSFGIELLENLKTNAVNTEMIQAVAKSESGSAHIQINNGDNRIVIIPGANNLISIDVIKQYQKELLTMDLIVLQNEIPMETVQHIIDFCFEHQIKTIYNPAPAKEIDEEFIEKVTYITPNEHETALLFKGESLEKSLRRYPNKLIVTLGEQGAIFYDGEKEVLIPAHKVAKVVDTTGAGDTFNGYFAKGILDGLSLEKSLALGNAASALAIQAKGAQDGIPVYEKVAETL</sequence>
<keyword evidence="15" id="KW-1185">Reference proteome</keyword>
<dbReference type="InterPro" id="IPR011877">
    <property type="entry name" value="Ribokinase"/>
</dbReference>
<evidence type="ECO:0000256" key="12">
    <source>
        <dbReference type="HAMAP-Rule" id="MF_01987"/>
    </source>
</evidence>
<dbReference type="PANTHER" id="PTHR10584">
    <property type="entry name" value="SUGAR KINASE"/>
    <property type="match status" value="1"/>
</dbReference>
<keyword evidence="11 12" id="KW-0119">Carbohydrate metabolism</keyword>
<evidence type="ECO:0000256" key="10">
    <source>
        <dbReference type="ARBA" id="ARBA00022958"/>
    </source>
</evidence>
<comment type="activity regulation">
    <text evidence="12">Activated by a monovalent cation that binds near, but not in, the active site. The most likely occupant of the site in vivo is potassium. Ion binding induces a conformational change that may alter substrate affinity.</text>
</comment>
<feature type="binding site" evidence="12">
    <location>
        <position position="267"/>
    </location>
    <ligand>
        <name>ATP</name>
        <dbReference type="ChEBI" id="CHEBI:30616"/>
    </ligand>
</feature>
<protein>
    <recommendedName>
        <fullName evidence="3 12">Ribokinase</fullName>
        <shortName evidence="12">RK</shortName>
        <ecNumber evidence="2 12">2.7.1.15</ecNumber>
    </recommendedName>
</protein>
<dbReference type="GO" id="GO:0005524">
    <property type="term" value="F:ATP binding"/>
    <property type="evidence" value="ECO:0007669"/>
    <property type="project" value="UniProtKB-UniRule"/>
</dbReference>
<keyword evidence="8 12" id="KW-0067">ATP-binding</keyword>
<evidence type="ECO:0000256" key="2">
    <source>
        <dbReference type="ARBA" id="ARBA00012035"/>
    </source>
</evidence>
<dbReference type="PANTHER" id="PTHR10584:SF166">
    <property type="entry name" value="RIBOKINASE"/>
    <property type="match status" value="1"/>
</dbReference>
<evidence type="ECO:0000256" key="1">
    <source>
        <dbReference type="ARBA" id="ARBA00005380"/>
    </source>
</evidence>
<dbReference type="STRING" id="903983.BCR23_09280"/>
<dbReference type="RefSeq" id="WP_069635516.1">
    <property type="nucleotide sequence ID" value="NZ_JXKZ01000006.1"/>
</dbReference>
<dbReference type="InterPro" id="IPR002173">
    <property type="entry name" value="Carboh/pur_kinase_PfkB_CS"/>
</dbReference>
<evidence type="ECO:0000256" key="7">
    <source>
        <dbReference type="ARBA" id="ARBA00022777"/>
    </source>
</evidence>
<comment type="pathway">
    <text evidence="12">Carbohydrate metabolism; D-ribose degradation; D-ribose 5-phosphate from beta-D-ribopyranose: step 2/2.</text>
</comment>
<keyword evidence="10 12" id="KW-0630">Potassium</keyword>
<dbReference type="InterPro" id="IPR029056">
    <property type="entry name" value="Ribokinase-like"/>
</dbReference>
<comment type="similarity">
    <text evidence="12">Belongs to the carbohydrate kinase PfkB family. Ribokinase subfamily.</text>
</comment>
<dbReference type="EC" id="2.7.1.15" evidence="2 12"/>
<dbReference type="Gene3D" id="3.40.1190.20">
    <property type="match status" value="1"/>
</dbReference>
<keyword evidence="6 12" id="KW-0547">Nucleotide-binding</keyword>
<organism evidence="14 15">
    <name type="scientific">Enterococcus quebecensis</name>
    <dbReference type="NCBI Taxonomy" id="903983"/>
    <lineage>
        <taxon>Bacteria</taxon>
        <taxon>Bacillati</taxon>
        <taxon>Bacillota</taxon>
        <taxon>Bacilli</taxon>
        <taxon>Lactobacillales</taxon>
        <taxon>Enterococcaceae</taxon>
        <taxon>Enterococcus</taxon>
    </lineage>
</organism>
<keyword evidence="5 12" id="KW-0479">Metal-binding</keyword>
<feature type="binding site" evidence="12">
    <location>
        <begin position="39"/>
        <end position="43"/>
    </location>
    <ligand>
        <name>substrate</name>
    </ligand>
</feature>
<dbReference type="GO" id="GO:0046872">
    <property type="term" value="F:metal ion binding"/>
    <property type="evidence" value="ECO:0007669"/>
    <property type="project" value="UniProtKB-KW"/>
</dbReference>
<feature type="binding site" evidence="12">
    <location>
        <position position="276"/>
    </location>
    <ligand>
        <name>K(+)</name>
        <dbReference type="ChEBI" id="CHEBI:29103"/>
    </ligand>
</feature>
<comment type="caution">
    <text evidence="12">Lacks conserved residue(s) required for the propagation of feature annotation.</text>
</comment>
<feature type="binding site" evidence="12">
    <location>
        <position position="183"/>
    </location>
    <ligand>
        <name>ATP</name>
        <dbReference type="ChEBI" id="CHEBI:30616"/>
    </ligand>
</feature>
<proteinExistence type="inferred from homology"/>
<dbReference type="InterPro" id="IPR002139">
    <property type="entry name" value="Ribo/fructo_kinase"/>
</dbReference>
<evidence type="ECO:0000313" key="15">
    <source>
        <dbReference type="Proteomes" id="UP000094764"/>
    </source>
</evidence>
<comment type="subcellular location">
    <subcellularLocation>
        <location evidence="12">Cytoplasm</location>
    </subcellularLocation>
</comment>
<evidence type="ECO:0000313" key="14">
    <source>
        <dbReference type="EMBL" id="OEG15647.1"/>
    </source>
</evidence>
<keyword evidence="7 12" id="KW-0418">Kinase</keyword>
<dbReference type="AlphaFoldDB" id="A0A1E5GSG9"/>
<accession>A0A1E5GSG9</accession>
<dbReference type="GO" id="GO:0004747">
    <property type="term" value="F:ribokinase activity"/>
    <property type="evidence" value="ECO:0007669"/>
    <property type="project" value="UniProtKB-UniRule"/>
</dbReference>
<keyword evidence="12" id="KW-0963">Cytoplasm</keyword>
<dbReference type="InterPro" id="IPR011611">
    <property type="entry name" value="PfkB_dom"/>
</dbReference>